<dbReference type="AlphaFoldDB" id="A0A1A9URI0"/>
<proteinExistence type="predicted"/>
<dbReference type="STRING" id="7395.A0A1A9URI0"/>
<reference evidence="1" key="1">
    <citation type="submission" date="2020-05" db="UniProtKB">
        <authorList>
            <consortium name="EnsemblMetazoa"/>
        </authorList>
    </citation>
    <scope>IDENTIFICATION</scope>
    <source>
        <strain evidence="1">TTRI</strain>
    </source>
</reference>
<sequence length="415" mass="44368">MKENSKANEVLMFDIKSLDQTSKILAVPTQPIPGYNETFLLCTLVDNTYKPIDNVPLYLDHDLNQLVPVPLELLKEEPRLIVNHPIPSDPPPQQTSMQRTEVLDSNELSAQTLSNLHSATGNIIEETPASSSVGESMIVLPQQLIEETIVETNNIATDQMTIFEPNEENNTELVPNNALILNIEGQQFVLDAAIFAHLLANPDANTQLITDEGTELMLTREVLAALQMQHETQTAVEMSAVAQQQQMTVDASSNDILAVALAGSELYGSDVLEIDTSQDLQLIGSDGCIVFQPTNSTLKSPSSVKSGKSKTSQLTAGGLTSLLSTSLSANHTRPNLEDSLAAIGVTTQSSTVPSSLDLPITVTNPNIAPKVNLSAAHTDMMQFALPRSVSAAATAAAVAAAALAGETRLFSDFNS</sequence>
<organism evidence="1 2">
    <name type="scientific">Glossina austeni</name>
    <name type="common">Savannah tsetse fly</name>
    <dbReference type="NCBI Taxonomy" id="7395"/>
    <lineage>
        <taxon>Eukaryota</taxon>
        <taxon>Metazoa</taxon>
        <taxon>Ecdysozoa</taxon>
        <taxon>Arthropoda</taxon>
        <taxon>Hexapoda</taxon>
        <taxon>Insecta</taxon>
        <taxon>Pterygota</taxon>
        <taxon>Neoptera</taxon>
        <taxon>Endopterygota</taxon>
        <taxon>Diptera</taxon>
        <taxon>Brachycera</taxon>
        <taxon>Muscomorpha</taxon>
        <taxon>Hippoboscoidea</taxon>
        <taxon>Glossinidae</taxon>
        <taxon>Glossina</taxon>
    </lineage>
</organism>
<evidence type="ECO:0000313" key="2">
    <source>
        <dbReference type="Proteomes" id="UP000078200"/>
    </source>
</evidence>
<dbReference type="EnsemblMetazoa" id="GAUT013028-RA">
    <property type="protein sequence ID" value="GAUT013028-PA"/>
    <property type="gene ID" value="GAUT013028"/>
</dbReference>
<protein>
    <submittedName>
        <fullName evidence="1">Uncharacterized protein</fullName>
    </submittedName>
</protein>
<dbReference type="Proteomes" id="UP000078200">
    <property type="component" value="Unassembled WGS sequence"/>
</dbReference>
<dbReference type="VEuPathDB" id="VectorBase:GAUT013028"/>
<evidence type="ECO:0000313" key="1">
    <source>
        <dbReference type="EnsemblMetazoa" id="GAUT013028-PA"/>
    </source>
</evidence>
<keyword evidence="2" id="KW-1185">Reference proteome</keyword>
<accession>A0A1A9URI0</accession>
<name>A0A1A9URI0_GLOAU</name>